<evidence type="ECO:0000313" key="2">
    <source>
        <dbReference type="Proteomes" id="UP000019460"/>
    </source>
</evidence>
<gene>
    <name evidence="1" type="ORF">D779_3917</name>
</gene>
<accession>W9V1L8</accession>
<comment type="caution">
    <text evidence="1">The sequence shown here is derived from an EMBL/GenBank/DDBJ whole genome shotgun (WGS) entry which is preliminary data.</text>
</comment>
<proteinExistence type="predicted"/>
<keyword evidence="2" id="KW-1185">Reference proteome</keyword>
<dbReference type="STRING" id="1249627.D779_3917"/>
<evidence type="ECO:0000313" key="1">
    <source>
        <dbReference type="EMBL" id="EXJ13239.1"/>
    </source>
</evidence>
<dbReference type="EMBL" id="AONC01000077">
    <property type="protein sequence ID" value="EXJ13239.1"/>
    <property type="molecule type" value="Genomic_DNA"/>
</dbReference>
<dbReference type="Proteomes" id="UP000019460">
    <property type="component" value="Unassembled WGS sequence"/>
</dbReference>
<organism evidence="1 2">
    <name type="scientific">Imhoffiella purpurea</name>
    <dbReference type="NCBI Taxonomy" id="1249627"/>
    <lineage>
        <taxon>Bacteria</taxon>
        <taxon>Pseudomonadati</taxon>
        <taxon>Pseudomonadota</taxon>
        <taxon>Gammaproteobacteria</taxon>
        <taxon>Chromatiales</taxon>
        <taxon>Chromatiaceae</taxon>
        <taxon>Imhoffiella</taxon>
    </lineage>
</organism>
<protein>
    <submittedName>
        <fullName evidence="1">Uncharacterized protein</fullName>
    </submittedName>
</protein>
<name>W9V1L8_9GAMM</name>
<reference evidence="1 2" key="1">
    <citation type="submission" date="2012-11" db="EMBL/GenBank/DDBJ databases">
        <title>Genome assembly of Thiorhodococcus sp. AK35.</title>
        <authorList>
            <person name="Nupur N."/>
            <person name="Khatri I."/>
            <person name="Subramanian S."/>
            <person name="Pinnaka A."/>
        </authorList>
    </citation>
    <scope>NUCLEOTIDE SEQUENCE [LARGE SCALE GENOMIC DNA]</scope>
    <source>
        <strain evidence="1 2">AK35</strain>
    </source>
</reference>
<dbReference type="AlphaFoldDB" id="W9V1L8"/>
<sequence length="37" mass="4352">MLRRIHSGMRRGKVILDAARAHPDFHQQYLRAINHGE</sequence>